<organism evidence="8">
    <name type="scientific">Streptomyces filamentosus</name>
    <name type="common">Streptomyces roseosporus</name>
    <dbReference type="NCBI Taxonomy" id="67294"/>
    <lineage>
        <taxon>Bacteria</taxon>
        <taxon>Bacillati</taxon>
        <taxon>Actinomycetota</taxon>
        <taxon>Actinomycetes</taxon>
        <taxon>Kitasatosporales</taxon>
        <taxon>Streptomycetaceae</taxon>
        <taxon>Streptomyces</taxon>
    </lineage>
</organism>
<feature type="transmembrane region" description="Helical" evidence="6">
    <location>
        <begin position="181"/>
        <end position="199"/>
    </location>
</feature>
<feature type="transmembrane region" description="Helical" evidence="6">
    <location>
        <begin position="113"/>
        <end position="138"/>
    </location>
</feature>
<feature type="transmembrane region" description="Helical" evidence="6">
    <location>
        <begin position="241"/>
        <end position="259"/>
    </location>
</feature>
<evidence type="ECO:0000313" key="8">
    <source>
        <dbReference type="EMBL" id="AWR88402.1"/>
    </source>
</evidence>
<evidence type="ECO:0000313" key="10">
    <source>
        <dbReference type="Proteomes" id="UP001056079"/>
    </source>
</evidence>
<accession>A0A2U9I6E4</accession>
<evidence type="ECO:0000256" key="1">
    <source>
        <dbReference type="ARBA" id="ARBA00004141"/>
    </source>
</evidence>
<feature type="domain" description="ABC transmembrane type-2" evidence="7">
    <location>
        <begin position="36"/>
        <end position="262"/>
    </location>
</feature>
<dbReference type="GO" id="GO:0046677">
    <property type="term" value="P:response to antibiotic"/>
    <property type="evidence" value="ECO:0007669"/>
    <property type="project" value="UniProtKB-KW"/>
</dbReference>
<dbReference type="InterPro" id="IPR000412">
    <property type="entry name" value="ABC_2_transport"/>
</dbReference>
<evidence type="ECO:0000256" key="6">
    <source>
        <dbReference type="RuleBase" id="RU361157"/>
    </source>
</evidence>
<dbReference type="PROSITE" id="PS51012">
    <property type="entry name" value="ABC_TM2"/>
    <property type="match status" value="1"/>
</dbReference>
<dbReference type="GO" id="GO:0043190">
    <property type="term" value="C:ATP-binding cassette (ABC) transporter complex"/>
    <property type="evidence" value="ECO:0007669"/>
    <property type="project" value="InterPro"/>
</dbReference>
<keyword evidence="6" id="KW-1003">Cell membrane</keyword>
<dbReference type="EMBL" id="CP098609">
    <property type="protein sequence ID" value="USC46505.1"/>
    <property type="molecule type" value="Genomic_DNA"/>
</dbReference>
<dbReference type="RefSeq" id="WP_006128121.1">
    <property type="nucleotide sequence ID" value="NZ_CP098609.1"/>
</dbReference>
<reference evidence="8" key="1">
    <citation type="journal article" date="2018" name="ChemBioChem">
        <title>Auroramycin, a potent antibiotic from Streptomyces roseosporus by CRISPR-Cas9 activation.</title>
        <authorList>
            <person name="Zhao H."/>
            <person name="Lim Y.H."/>
            <person name="Wong F.T."/>
            <person name="Yeo W.L."/>
            <person name="Ching K.C."/>
            <person name="Lim Y.W."/>
            <person name="Heng E."/>
            <person name="Chen S."/>
            <person name="Tsai D.J."/>
            <person name="Lauderdale T.L."/>
            <person name="Shia K.S."/>
            <person name="Ho Y.S."/>
            <person name="Hoon S."/>
            <person name="Ang E.L."/>
            <person name="Zhang M.M."/>
        </authorList>
    </citation>
    <scope>NUCLEOTIDE SEQUENCE</scope>
    <source>
        <strain evidence="8">NRRL 15998</strain>
    </source>
</reference>
<comment type="subcellular location">
    <subcellularLocation>
        <location evidence="6">Cell membrane</location>
        <topology evidence="6">Multi-pass membrane protein</topology>
    </subcellularLocation>
    <subcellularLocation>
        <location evidence="1">Membrane</location>
        <topology evidence="1">Multi-pass membrane protein</topology>
    </subcellularLocation>
</comment>
<comment type="similarity">
    <text evidence="6">Belongs to the ABC-2 integral membrane protein family.</text>
</comment>
<evidence type="ECO:0000313" key="9">
    <source>
        <dbReference type="EMBL" id="USC46505.1"/>
    </source>
</evidence>
<reference evidence="9" key="2">
    <citation type="submission" date="2021-08" db="EMBL/GenBank/DDBJ databases">
        <title>DNA methylation of m4C regulates biosynthesis of daptomycin in Streptomyces roseosporus L30.</title>
        <authorList>
            <person name="Fang J.-L."/>
        </authorList>
    </citation>
    <scope>NUCLEOTIDE SEQUENCE</scope>
    <source>
        <strain evidence="9">L30</strain>
    </source>
</reference>
<dbReference type="EMBL" id="MH101993">
    <property type="protein sequence ID" value="AWR88402.1"/>
    <property type="molecule type" value="Genomic_DNA"/>
</dbReference>
<protein>
    <recommendedName>
        <fullName evidence="6">Transport permease protein</fullName>
    </recommendedName>
</protein>
<keyword evidence="6" id="KW-0813">Transport</keyword>
<gene>
    <name evidence="9" type="ORF">K7395_07020</name>
</gene>
<dbReference type="PIRSF" id="PIRSF006648">
    <property type="entry name" value="DrrB"/>
    <property type="match status" value="1"/>
</dbReference>
<keyword evidence="4 6" id="KW-0472">Membrane</keyword>
<keyword evidence="5" id="KW-0046">Antibiotic resistance</keyword>
<dbReference type="PRINTS" id="PR00164">
    <property type="entry name" value="ABC2TRNSPORT"/>
</dbReference>
<dbReference type="InterPro" id="IPR051784">
    <property type="entry name" value="Nod_factor_ABC_transporter"/>
</dbReference>
<dbReference type="Proteomes" id="UP001056079">
    <property type="component" value="Chromosome"/>
</dbReference>
<evidence type="ECO:0000256" key="5">
    <source>
        <dbReference type="ARBA" id="ARBA00023251"/>
    </source>
</evidence>
<evidence type="ECO:0000256" key="2">
    <source>
        <dbReference type="ARBA" id="ARBA00022692"/>
    </source>
</evidence>
<keyword evidence="3 6" id="KW-1133">Transmembrane helix</keyword>
<feature type="transmembrane region" description="Helical" evidence="6">
    <location>
        <begin position="38"/>
        <end position="56"/>
    </location>
</feature>
<dbReference type="GO" id="GO:0140359">
    <property type="term" value="F:ABC-type transporter activity"/>
    <property type="evidence" value="ECO:0007669"/>
    <property type="project" value="InterPro"/>
</dbReference>
<feature type="transmembrane region" description="Helical" evidence="6">
    <location>
        <begin position="68"/>
        <end position="92"/>
    </location>
</feature>
<evidence type="ECO:0000256" key="4">
    <source>
        <dbReference type="ARBA" id="ARBA00023136"/>
    </source>
</evidence>
<proteinExistence type="inferred from homology"/>
<feature type="transmembrane region" description="Helical" evidence="6">
    <location>
        <begin position="150"/>
        <end position="174"/>
    </location>
</feature>
<evidence type="ECO:0000256" key="3">
    <source>
        <dbReference type="ARBA" id="ARBA00022989"/>
    </source>
</evidence>
<dbReference type="InterPro" id="IPR047817">
    <property type="entry name" value="ABC2_TM_bact-type"/>
</dbReference>
<sequence length="265" mass="28314">MNQAVAPKARPEFVLAAGDCVVLIRRSLRHLTRNVDEVIQSVVLPIMLLLLFRYLFGGAIQTGGPSYVNYVIAGVIVVSIAFSASATAVGVANDLQNGIVERFRTMPMFSSAMLVGHVVSAVLRNVLAVTLVVLVGLLVGFRPSASLGDWLVACGLLLLFITAISWLATLLGLLAGGVEAASGYAMILVFFPYASSALVPSESMPSVLRAFVENQPFTPIVNAVRGLLIGTPTGNSVMLSVVWWLPVLALTVVFTVRYFRRHTGK</sequence>
<dbReference type="PANTHER" id="PTHR43229">
    <property type="entry name" value="NODULATION PROTEIN J"/>
    <property type="match status" value="1"/>
</dbReference>
<keyword evidence="2 6" id="KW-0812">Transmembrane</keyword>
<dbReference type="InterPro" id="IPR013525">
    <property type="entry name" value="ABC2_TM"/>
</dbReference>
<evidence type="ECO:0000259" key="7">
    <source>
        <dbReference type="PROSITE" id="PS51012"/>
    </source>
</evidence>
<keyword evidence="10" id="KW-1185">Reference proteome</keyword>
<dbReference type="PANTHER" id="PTHR43229:SF2">
    <property type="entry name" value="NODULATION PROTEIN J"/>
    <property type="match status" value="1"/>
</dbReference>
<dbReference type="Pfam" id="PF01061">
    <property type="entry name" value="ABC2_membrane"/>
    <property type="match status" value="1"/>
</dbReference>
<dbReference type="AlphaFoldDB" id="A0A2U9I6E4"/>
<name>A0A2U9I6E4_STRFL</name>